<dbReference type="EMBL" id="JQ844192">
    <property type="protein sequence ID" value="AGS52399.1"/>
    <property type="molecule type" value="Genomic_DNA"/>
</dbReference>
<dbReference type="InterPro" id="IPR051043">
    <property type="entry name" value="Sulfatase_Mod_Factor_Kinase"/>
</dbReference>
<dbReference type="SUPFAM" id="SSF56436">
    <property type="entry name" value="C-type lectin-like"/>
    <property type="match status" value="1"/>
</dbReference>
<dbReference type="GO" id="GO:0120147">
    <property type="term" value="F:formylglycine-generating oxidase activity"/>
    <property type="evidence" value="ECO:0007669"/>
    <property type="project" value="TreeGrafter"/>
</dbReference>
<dbReference type="AlphaFoldDB" id="A0A806KP20"/>
<organism evidence="2">
    <name type="scientific">uncultured bacterium contig00085</name>
    <dbReference type="NCBI Taxonomy" id="1181558"/>
    <lineage>
        <taxon>Bacteria</taxon>
        <taxon>environmental samples</taxon>
    </lineage>
</organism>
<evidence type="ECO:0000313" key="2">
    <source>
        <dbReference type="EMBL" id="AGS52399.1"/>
    </source>
</evidence>
<dbReference type="InterPro" id="IPR005532">
    <property type="entry name" value="SUMF_dom"/>
</dbReference>
<dbReference type="PANTHER" id="PTHR23150">
    <property type="entry name" value="SULFATASE MODIFYING FACTOR 1, 2"/>
    <property type="match status" value="1"/>
</dbReference>
<dbReference type="InterPro" id="IPR016187">
    <property type="entry name" value="CTDL_fold"/>
</dbReference>
<reference evidence="2" key="1">
    <citation type="submission" date="2012-03" db="EMBL/GenBank/DDBJ databases">
        <title>Functional metagenomics reveals considerable lignocellulase gene clusters in the gut microbiome of a wood-feeding higher termite.</title>
        <authorList>
            <person name="Liu N."/>
        </authorList>
    </citation>
    <scope>NUCLEOTIDE SEQUENCE</scope>
</reference>
<proteinExistence type="predicted"/>
<evidence type="ECO:0000259" key="1">
    <source>
        <dbReference type="Pfam" id="PF03781"/>
    </source>
</evidence>
<dbReference type="PANTHER" id="PTHR23150:SF19">
    <property type="entry name" value="FORMYLGLYCINE-GENERATING ENZYME"/>
    <property type="match status" value="1"/>
</dbReference>
<accession>A0A806KP20</accession>
<dbReference type="InterPro" id="IPR042095">
    <property type="entry name" value="SUMF_sf"/>
</dbReference>
<dbReference type="Pfam" id="PF03781">
    <property type="entry name" value="FGE-sulfatase"/>
    <property type="match status" value="1"/>
</dbReference>
<feature type="domain" description="Sulfatase-modifying factor enzyme-like" evidence="1">
    <location>
        <begin position="105"/>
        <end position="319"/>
    </location>
</feature>
<name>A0A806KP20_9BACT</name>
<dbReference type="Gene3D" id="3.90.1580.10">
    <property type="entry name" value="paralog of FGE (formylglycine-generating enzyme)"/>
    <property type="match status" value="1"/>
</dbReference>
<sequence length="323" mass="35841">MCSIANIENLATINAEGATEWNNKGLTARSGFQGFLIFYFTQMKHFTQISKFAAMAAIAAIGISLYACEEKEKASKPTEAAVQQETQKPVSGNDTILNVGGVPIDLVFVQGGTFTMGCIDEQDDNCDPYTDEKPNHSVTLSSFYIGKYEVTQKLWKQVMGNNPSKFKGDNLPVDNVTLEAIQGFINKLNQQTGKKYYLPTEAEWEYAARGGNKSKGYKYSGSNNDSEVVASGDAKTIAVGTKKPNELGIYDMSGNVWEWVYMIDTWRGYVAEARTNPKGERGMLRGGDNGCYMWCWRVSTRYDYNTFEGDFIGTGFRLALPPE</sequence>
<protein>
    <submittedName>
        <fullName evidence="2">Uncharacterized conserved protein</fullName>
    </submittedName>
</protein>